<sequence length="194" mass="21663">MLKLIDKLKLKFGKNEKKNELELRKEPEQKKELEPRKGDNQGQKGNKLLNIGLGLVIMGFGGWLNMCGETLLSLEHVIPTWHIKYMGIALIASGICLFPIGLGKKEGVFKSIVERIVKYIIFPIGLGGITNFATALVAVSNLEWLGTGFVLLVAGALGSVMIDLSNDEPFKLMKEIKQKSVQILRWVKEKFNKK</sequence>
<dbReference type="Proteomes" id="UP000188573">
    <property type="component" value="Unassembled WGS sequence"/>
</dbReference>
<dbReference type="EMBL" id="MLAG01000041">
    <property type="protein sequence ID" value="OOF81675.1"/>
    <property type="molecule type" value="Genomic_DNA"/>
</dbReference>
<keyword evidence="4" id="KW-1185">Reference proteome</keyword>
<keyword evidence="2" id="KW-1133">Transmembrane helix</keyword>
<feature type="transmembrane region" description="Helical" evidence="2">
    <location>
        <begin position="144"/>
        <end position="164"/>
    </location>
</feature>
<keyword evidence="2" id="KW-0472">Membrane</keyword>
<protein>
    <submittedName>
        <fullName evidence="3">Uncharacterized protein</fullName>
    </submittedName>
</protein>
<gene>
    <name evidence="3" type="ORF">BKG92_08845</name>
</gene>
<feature type="transmembrane region" description="Helical" evidence="2">
    <location>
        <begin position="85"/>
        <end position="104"/>
    </location>
</feature>
<evidence type="ECO:0000313" key="3">
    <source>
        <dbReference type="EMBL" id="OOF81675.1"/>
    </source>
</evidence>
<feature type="transmembrane region" description="Helical" evidence="2">
    <location>
        <begin position="116"/>
        <end position="138"/>
    </location>
</feature>
<comment type="caution">
    <text evidence="3">The sequence shown here is derived from an EMBL/GenBank/DDBJ whole genome shotgun (WGS) entry which is preliminary data.</text>
</comment>
<evidence type="ECO:0000256" key="2">
    <source>
        <dbReference type="SAM" id="Phobius"/>
    </source>
</evidence>
<feature type="region of interest" description="Disordered" evidence="1">
    <location>
        <begin position="19"/>
        <end position="41"/>
    </location>
</feature>
<accession>A0A1V3KVQ2</accession>
<reference evidence="3 4" key="1">
    <citation type="submission" date="2016-10" db="EMBL/GenBank/DDBJ databases">
        <title>Rodentibacter gen. nov. and new species.</title>
        <authorList>
            <person name="Christensen H."/>
        </authorList>
    </citation>
    <scope>NUCLEOTIDE SEQUENCE [LARGE SCALE GENOMIC DNA]</scope>
    <source>
        <strain evidence="3 4">Ac81</strain>
    </source>
</reference>
<organism evidence="3 4">
    <name type="scientific">Rodentibacter ratti</name>
    <dbReference type="NCBI Taxonomy" id="1906745"/>
    <lineage>
        <taxon>Bacteria</taxon>
        <taxon>Pseudomonadati</taxon>
        <taxon>Pseudomonadota</taxon>
        <taxon>Gammaproteobacteria</taxon>
        <taxon>Pasteurellales</taxon>
        <taxon>Pasteurellaceae</taxon>
        <taxon>Rodentibacter</taxon>
    </lineage>
</organism>
<evidence type="ECO:0000256" key="1">
    <source>
        <dbReference type="SAM" id="MobiDB-lite"/>
    </source>
</evidence>
<proteinExistence type="predicted"/>
<name>A0A1V3KVQ2_9PAST</name>
<evidence type="ECO:0000313" key="4">
    <source>
        <dbReference type="Proteomes" id="UP000188573"/>
    </source>
</evidence>
<dbReference type="AlphaFoldDB" id="A0A1V3KVQ2"/>
<feature type="compositionally biased region" description="Basic and acidic residues" evidence="1">
    <location>
        <begin position="19"/>
        <end position="39"/>
    </location>
</feature>
<keyword evidence="2" id="KW-0812">Transmembrane</keyword>
<feature type="transmembrane region" description="Helical" evidence="2">
    <location>
        <begin position="48"/>
        <end position="65"/>
    </location>
</feature>